<comment type="subcellular location">
    <subcellularLocation>
        <location evidence="1">Membrane</location>
        <topology evidence="1">Multi-pass membrane protein</topology>
    </subcellularLocation>
</comment>
<keyword evidence="2 5" id="KW-0812">Transmembrane</keyword>
<sequence>MDGDRFIEFVLWILSLILAIVFFYNGVNKILATPTEVVQFRMLGISANLLLVVGILECVGGLMLTMPRFALAGGGILGLIMLISAGLHVVHENLDAAIRAMVIFFMLLGICYLRFKRRPARQ</sequence>
<dbReference type="EMBL" id="UOEJ01000238">
    <property type="protein sequence ID" value="VAW06391.1"/>
    <property type="molecule type" value="Genomic_DNA"/>
</dbReference>
<keyword evidence="3 5" id="KW-1133">Transmembrane helix</keyword>
<evidence type="ECO:0008006" key="7">
    <source>
        <dbReference type="Google" id="ProtNLM"/>
    </source>
</evidence>
<feature type="transmembrane region" description="Helical" evidence="5">
    <location>
        <begin position="39"/>
        <end position="62"/>
    </location>
</feature>
<reference evidence="6" key="1">
    <citation type="submission" date="2018-06" db="EMBL/GenBank/DDBJ databases">
        <authorList>
            <person name="Zhirakovskaya E."/>
        </authorList>
    </citation>
    <scope>NUCLEOTIDE SEQUENCE</scope>
</reference>
<organism evidence="6">
    <name type="scientific">hydrothermal vent metagenome</name>
    <dbReference type="NCBI Taxonomy" id="652676"/>
    <lineage>
        <taxon>unclassified sequences</taxon>
        <taxon>metagenomes</taxon>
        <taxon>ecological metagenomes</taxon>
    </lineage>
</organism>
<accession>A0A3B0SJI0</accession>
<protein>
    <recommendedName>
        <fullName evidence="7">DoxX family protein</fullName>
    </recommendedName>
</protein>
<dbReference type="InterPro" id="IPR032808">
    <property type="entry name" value="DoxX"/>
</dbReference>
<dbReference type="AlphaFoldDB" id="A0A3B0SJI0"/>
<gene>
    <name evidence="6" type="ORF">MNBD_ALPHA01-367</name>
</gene>
<keyword evidence="4 5" id="KW-0472">Membrane</keyword>
<feature type="transmembrane region" description="Helical" evidence="5">
    <location>
        <begin position="69"/>
        <end position="90"/>
    </location>
</feature>
<feature type="transmembrane region" description="Helical" evidence="5">
    <location>
        <begin position="9"/>
        <end position="27"/>
    </location>
</feature>
<evidence type="ECO:0000256" key="1">
    <source>
        <dbReference type="ARBA" id="ARBA00004141"/>
    </source>
</evidence>
<evidence type="ECO:0000256" key="3">
    <source>
        <dbReference type="ARBA" id="ARBA00022989"/>
    </source>
</evidence>
<evidence type="ECO:0000256" key="4">
    <source>
        <dbReference type="ARBA" id="ARBA00023136"/>
    </source>
</evidence>
<name>A0A3B0SJI0_9ZZZZ</name>
<evidence type="ECO:0000313" key="6">
    <source>
        <dbReference type="EMBL" id="VAW06391.1"/>
    </source>
</evidence>
<dbReference type="Pfam" id="PF13564">
    <property type="entry name" value="DoxX_2"/>
    <property type="match status" value="1"/>
</dbReference>
<proteinExistence type="predicted"/>
<evidence type="ECO:0000256" key="5">
    <source>
        <dbReference type="SAM" id="Phobius"/>
    </source>
</evidence>
<feature type="transmembrane region" description="Helical" evidence="5">
    <location>
        <begin position="96"/>
        <end position="115"/>
    </location>
</feature>
<evidence type="ECO:0000256" key="2">
    <source>
        <dbReference type="ARBA" id="ARBA00022692"/>
    </source>
</evidence>
<dbReference type="GO" id="GO:0016020">
    <property type="term" value="C:membrane"/>
    <property type="evidence" value="ECO:0007669"/>
    <property type="project" value="UniProtKB-SubCell"/>
</dbReference>